<feature type="domain" description="TehB/YeaR-like" evidence="1">
    <location>
        <begin position="18"/>
        <end position="92"/>
    </location>
</feature>
<dbReference type="Proteomes" id="UP001595887">
    <property type="component" value="Unassembled WGS sequence"/>
</dbReference>
<dbReference type="RefSeq" id="WP_381421681.1">
    <property type="nucleotide sequence ID" value="NZ_JBHSDH010000013.1"/>
</dbReference>
<dbReference type="InterPro" id="IPR015392">
    <property type="entry name" value="TehB/YeaR-like_dom"/>
</dbReference>
<evidence type="ECO:0000259" key="1">
    <source>
        <dbReference type="Pfam" id="PF09313"/>
    </source>
</evidence>
<dbReference type="EMBL" id="JBHSDH010000013">
    <property type="protein sequence ID" value="MFC4291638.1"/>
    <property type="molecule type" value="Genomic_DNA"/>
</dbReference>
<organism evidence="2 3">
    <name type="scientific">Sphingorhabdus arenilitoris</name>
    <dbReference type="NCBI Taxonomy" id="1490041"/>
    <lineage>
        <taxon>Bacteria</taxon>
        <taxon>Pseudomonadati</taxon>
        <taxon>Pseudomonadota</taxon>
        <taxon>Alphaproteobacteria</taxon>
        <taxon>Sphingomonadales</taxon>
        <taxon>Sphingomonadaceae</taxon>
        <taxon>Sphingorhabdus</taxon>
    </lineage>
</organism>
<name>A0ABV8REK9_9SPHN</name>
<accession>A0ABV8REK9</accession>
<reference evidence="3" key="1">
    <citation type="journal article" date="2019" name="Int. J. Syst. Evol. Microbiol.">
        <title>The Global Catalogue of Microorganisms (GCM) 10K type strain sequencing project: providing services to taxonomists for standard genome sequencing and annotation.</title>
        <authorList>
            <consortium name="The Broad Institute Genomics Platform"/>
            <consortium name="The Broad Institute Genome Sequencing Center for Infectious Disease"/>
            <person name="Wu L."/>
            <person name="Ma J."/>
        </authorList>
    </citation>
    <scope>NUCLEOTIDE SEQUENCE [LARGE SCALE GENOMIC DNA]</scope>
    <source>
        <strain evidence="3">CECT 8531</strain>
    </source>
</reference>
<dbReference type="SUPFAM" id="SSF51197">
    <property type="entry name" value="Clavaminate synthase-like"/>
    <property type="match status" value="1"/>
</dbReference>
<dbReference type="Pfam" id="PF09313">
    <property type="entry name" value="TehB-like"/>
    <property type="match status" value="1"/>
</dbReference>
<gene>
    <name evidence="2" type="ORF">ACFOWX_04330</name>
</gene>
<comment type="caution">
    <text evidence="2">The sequence shown here is derived from an EMBL/GenBank/DDBJ whole genome shotgun (WGS) entry which is preliminary data.</text>
</comment>
<sequence>MPDAEIPAGAICYRELGPWKADQVPTGLQKRHNVKEGCWVKLQVLDGQILFIWDDSDNETRDTETLLSAGEHIIIPPIRPHHLELNWDTEIKLDFYRVE</sequence>
<protein>
    <submittedName>
        <fullName evidence="2">DUF1971 domain-containing protein</fullName>
    </submittedName>
</protein>
<dbReference type="InterPro" id="IPR014710">
    <property type="entry name" value="RmlC-like_jellyroll"/>
</dbReference>
<evidence type="ECO:0000313" key="3">
    <source>
        <dbReference type="Proteomes" id="UP001595887"/>
    </source>
</evidence>
<proteinExistence type="predicted"/>
<dbReference type="Gene3D" id="2.60.120.10">
    <property type="entry name" value="Jelly Rolls"/>
    <property type="match status" value="1"/>
</dbReference>
<keyword evidence="3" id="KW-1185">Reference proteome</keyword>
<evidence type="ECO:0000313" key="2">
    <source>
        <dbReference type="EMBL" id="MFC4291638.1"/>
    </source>
</evidence>